<reference evidence="1" key="1">
    <citation type="submission" date="2023-08" db="EMBL/GenBank/DDBJ databases">
        <title>A de novo genome assembly of Solanum verrucosum Schlechtendal, a Mexican diploid species geographically isolated from the other diploid A-genome species in potato relatives.</title>
        <authorList>
            <person name="Hosaka K."/>
        </authorList>
    </citation>
    <scope>NUCLEOTIDE SEQUENCE</scope>
    <source>
        <tissue evidence="1">Young leaves</tissue>
    </source>
</reference>
<name>A0AAF0UGK7_SOLVR</name>
<dbReference type="AlphaFoldDB" id="A0AAF0UGK7"/>
<evidence type="ECO:0000313" key="1">
    <source>
        <dbReference type="EMBL" id="WMV45848.1"/>
    </source>
</evidence>
<sequence>MKEEKMKKNQEWDENKAKMMTEMNLLMKHVMGSGSKAVNMVEVRGVNLDEAHFEAMYNEELHFLENHKGGFRLSYPRPDGNQSWKNNRDEGWRDLHREWRDRATNWRERDGDK</sequence>
<keyword evidence="2" id="KW-1185">Reference proteome</keyword>
<dbReference type="EMBL" id="CP133620">
    <property type="protein sequence ID" value="WMV45848.1"/>
    <property type="molecule type" value="Genomic_DNA"/>
</dbReference>
<organism evidence="1 2">
    <name type="scientific">Solanum verrucosum</name>
    <dbReference type="NCBI Taxonomy" id="315347"/>
    <lineage>
        <taxon>Eukaryota</taxon>
        <taxon>Viridiplantae</taxon>
        <taxon>Streptophyta</taxon>
        <taxon>Embryophyta</taxon>
        <taxon>Tracheophyta</taxon>
        <taxon>Spermatophyta</taxon>
        <taxon>Magnoliopsida</taxon>
        <taxon>eudicotyledons</taxon>
        <taxon>Gunneridae</taxon>
        <taxon>Pentapetalae</taxon>
        <taxon>asterids</taxon>
        <taxon>lamiids</taxon>
        <taxon>Solanales</taxon>
        <taxon>Solanaceae</taxon>
        <taxon>Solanoideae</taxon>
        <taxon>Solaneae</taxon>
        <taxon>Solanum</taxon>
    </lineage>
</organism>
<evidence type="ECO:0000313" key="2">
    <source>
        <dbReference type="Proteomes" id="UP001234989"/>
    </source>
</evidence>
<proteinExistence type="predicted"/>
<protein>
    <submittedName>
        <fullName evidence="1">Uncharacterized protein</fullName>
    </submittedName>
</protein>
<accession>A0AAF0UGK7</accession>
<dbReference type="Proteomes" id="UP001234989">
    <property type="component" value="Chromosome 9"/>
</dbReference>
<gene>
    <name evidence="1" type="ORF">MTR67_039233</name>
</gene>